<evidence type="ECO:0000313" key="3">
    <source>
        <dbReference type="Proteomes" id="UP000553209"/>
    </source>
</evidence>
<dbReference type="Proteomes" id="UP000553209">
    <property type="component" value="Unassembled WGS sequence"/>
</dbReference>
<keyword evidence="2" id="KW-0378">Hydrolase</keyword>
<gene>
    <name evidence="2" type="ORF">HGB44_26220</name>
</gene>
<protein>
    <submittedName>
        <fullName evidence="2">HAD-IIA family hydrolase</fullName>
    </submittedName>
</protein>
<dbReference type="SUPFAM" id="SSF56784">
    <property type="entry name" value="HAD-like"/>
    <property type="match status" value="1"/>
</dbReference>
<dbReference type="GO" id="GO:0016791">
    <property type="term" value="F:phosphatase activity"/>
    <property type="evidence" value="ECO:0007669"/>
    <property type="project" value="TreeGrafter"/>
</dbReference>
<dbReference type="InterPro" id="IPR023214">
    <property type="entry name" value="HAD_sf"/>
</dbReference>
<dbReference type="EMBL" id="JAAXPG010000032">
    <property type="protein sequence ID" value="NKZ01138.1"/>
    <property type="molecule type" value="Genomic_DNA"/>
</dbReference>
<sequence>MSLLAADRPLNEIHDAMLLDLDGVVYIGPRAVPAAPEAVGKARAAGARVAFVTNNAGRTPARIAEHLTELGVGAAPEDVVTSAEAAARLVGEHHPAGSDVLVVGDTALRQAVRRMGLRPVSVDSPSVVAVVQGYSRHMTRDLLDQGTVAVRRGAFYVASNNDATAPSEWGLTPGNGSFVRVIANATGVEPVVAGKPMRPLHEEGILRTGARNPLIVGDRLDTDIEGATAHGAAGMLVLTGVATPMDVLAAPEHQRPRYLAWDLSGMNHTHPAVVREGDRVRCAGWTVTVTGGAPRVEGAGDRLDGLRALCAAVWADRATDPSGPAAREALSRLGW</sequence>
<dbReference type="InterPro" id="IPR006357">
    <property type="entry name" value="HAD-SF_hydro_IIA"/>
</dbReference>
<dbReference type="Gene3D" id="3.40.50.1000">
    <property type="entry name" value="HAD superfamily/HAD-like"/>
    <property type="match status" value="2"/>
</dbReference>
<dbReference type="InterPro" id="IPR036412">
    <property type="entry name" value="HAD-like_sf"/>
</dbReference>
<dbReference type="NCBIfam" id="TIGR01460">
    <property type="entry name" value="HAD-SF-IIA"/>
    <property type="match status" value="1"/>
</dbReference>
<feature type="domain" description="GCN5-related N-acetyltransferase-like" evidence="1">
    <location>
        <begin position="282"/>
        <end position="335"/>
    </location>
</feature>
<dbReference type="Pfam" id="PF18407">
    <property type="entry name" value="GNAT_like"/>
    <property type="match status" value="1"/>
</dbReference>
<comment type="caution">
    <text evidence="2">The sequence shown here is derived from an EMBL/GenBank/DDBJ whole genome shotgun (WGS) entry which is preliminary data.</text>
</comment>
<dbReference type="AlphaFoldDB" id="A0A7X6RT92"/>
<keyword evidence="3" id="KW-1185">Reference proteome</keyword>
<proteinExistence type="predicted"/>
<dbReference type="Pfam" id="PF13242">
    <property type="entry name" value="Hydrolase_like"/>
    <property type="match status" value="1"/>
</dbReference>
<evidence type="ECO:0000259" key="1">
    <source>
        <dbReference type="Pfam" id="PF18407"/>
    </source>
</evidence>
<dbReference type="InterPro" id="IPR041065">
    <property type="entry name" value="GNAT-like"/>
</dbReference>
<dbReference type="Pfam" id="PF13344">
    <property type="entry name" value="Hydrolase_6"/>
    <property type="match status" value="1"/>
</dbReference>
<dbReference type="PANTHER" id="PTHR19288">
    <property type="entry name" value="4-NITROPHENYLPHOSPHATASE-RELATED"/>
    <property type="match status" value="1"/>
</dbReference>
<dbReference type="RefSeq" id="WP_061080321.1">
    <property type="nucleotide sequence ID" value="NZ_JAAXPG010000032.1"/>
</dbReference>
<accession>A0A7X6RT92</accession>
<dbReference type="PANTHER" id="PTHR19288:SF95">
    <property type="entry name" value="D-GLYCEROL 3-PHOSPHATE PHOSPHATASE"/>
    <property type="match status" value="1"/>
</dbReference>
<dbReference type="GO" id="GO:0005737">
    <property type="term" value="C:cytoplasm"/>
    <property type="evidence" value="ECO:0007669"/>
    <property type="project" value="TreeGrafter"/>
</dbReference>
<name>A0A7X6RT92_9ACTN</name>
<evidence type="ECO:0000313" key="2">
    <source>
        <dbReference type="EMBL" id="NKZ01138.1"/>
    </source>
</evidence>
<reference evidence="2 3" key="1">
    <citation type="submission" date="2020-04" db="EMBL/GenBank/DDBJ databases">
        <title>MicrobeNet Type strains.</title>
        <authorList>
            <person name="Nicholson A.C."/>
        </authorList>
    </citation>
    <scope>NUCLEOTIDE SEQUENCE [LARGE SCALE GENOMIC DNA]</scope>
    <source>
        <strain evidence="2 3">ATCC 23612</strain>
    </source>
</reference>
<organism evidence="2 3">
    <name type="scientific">Nocardiopsis alborubida</name>
    <dbReference type="NCBI Taxonomy" id="146802"/>
    <lineage>
        <taxon>Bacteria</taxon>
        <taxon>Bacillati</taxon>
        <taxon>Actinomycetota</taxon>
        <taxon>Actinomycetes</taxon>
        <taxon>Streptosporangiales</taxon>
        <taxon>Nocardiopsidaceae</taxon>
        <taxon>Nocardiopsis</taxon>
    </lineage>
</organism>